<comment type="caution">
    <text evidence="1">The sequence shown here is derived from an EMBL/GenBank/DDBJ whole genome shotgun (WGS) entry which is preliminary data.</text>
</comment>
<evidence type="ECO:0000313" key="1">
    <source>
        <dbReference type="EMBL" id="CAB4031924.1"/>
    </source>
</evidence>
<reference evidence="1" key="1">
    <citation type="submission" date="2020-04" db="EMBL/GenBank/DDBJ databases">
        <authorList>
            <person name="Alioto T."/>
            <person name="Alioto T."/>
            <person name="Gomez Garrido J."/>
        </authorList>
    </citation>
    <scope>NUCLEOTIDE SEQUENCE</scope>
    <source>
        <strain evidence="1">A484AB</strain>
    </source>
</reference>
<proteinExistence type="predicted"/>
<sequence length="159" mass="18478">MCASSIGCEKGVVNLYDSLFYDVILDDLQQQAENLVGDDFQEINVVPIQQQSSSGQSGTLDMCLMSLMIYKCKYGRVVFLQSKRVAEITRMKPLTLNFWLAQESVIMLFHNINDGYIRYFNILFLKQLKVSEFLMFSGREFHFWGPWNKICWITLAVFN</sequence>
<accession>A0A7D9LDW9</accession>
<feature type="non-terminal residue" evidence="1">
    <location>
        <position position="159"/>
    </location>
</feature>
<name>A0A7D9LDW9_PARCT</name>
<dbReference type="Proteomes" id="UP001152795">
    <property type="component" value="Unassembled WGS sequence"/>
</dbReference>
<evidence type="ECO:0000313" key="2">
    <source>
        <dbReference type="Proteomes" id="UP001152795"/>
    </source>
</evidence>
<dbReference type="EMBL" id="CACRXK020017990">
    <property type="protein sequence ID" value="CAB4031924.1"/>
    <property type="molecule type" value="Genomic_DNA"/>
</dbReference>
<keyword evidence="2" id="KW-1185">Reference proteome</keyword>
<dbReference type="AlphaFoldDB" id="A0A7D9LDW9"/>
<organism evidence="1 2">
    <name type="scientific">Paramuricea clavata</name>
    <name type="common">Red gorgonian</name>
    <name type="synonym">Violescent sea-whip</name>
    <dbReference type="NCBI Taxonomy" id="317549"/>
    <lineage>
        <taxon>Eukaryota</taxon>
        <taxon>Metazoa</taxon>
        <taxon>Cnidaria</taxon>
        <taxon>Anthozoa</taxon>
        <taxon>Octocorallia</taxon>
        <taxon>Malacalcyonacea</taxon>
        <taxon>Plexauridae</taxon>
        <taxon>Paramuricea</taxon>
    </lineage>
</organism>
<protein>
    <submittedName>
        <fullName evidence="1">Uncharacterized protein</fullName>
    </submittedName>
</protein>
<gene>
    <name evidence="1" type="ORF">PACLA_8A017649</name>
</gene>